<proteinExistence type="inferred from homology"/>
<feature type="transmembrane region" description="Helical" evidence="3">
    <location>
        <begin position="158"/>
        <end position="176"/>
    </location>
</feature>
<evidence type="ECO:0000256" key="3">
    <source>
        <dbReference type="SAM" id="Phobius"/>
    </source>
</evidence>
<dbReference type="PANTHER" id="PTHR12203">
    <property type="entry name" value="KDEL LYS-ASP-GLU-LEU CONTAINING - RELATED"/>
    <property type="match status" value="1"/>
</dbReference>
<evidence type="ECO:0000313" key="5">
    <source>
        <dbReference type="EMBL" id="QKX53341.1"/>
    </source>
</evidence>
<dbReference type="PANTHER" id="PTHR12203:SF35">
    <property type="entry name" value="PROTEIN O-GLUCOSYLTRANSFERASE 1"/>
    <property type="match status" value="1"/>
</dbReference>
<feature type="transmembrane region" description="Helical" evidence="3">
    <location>
        <begin position="26"/>
        <end position="50"/>
    </location>
</feature>
<evidence type="ECO:0000259" key="4">
    <source>
        <dbReference type="SMART" id="SM00672"/>
    </source>
</evidence>
<dbReference type="InterPro" id="IPR051091">
    <property type="entry name" value="O-Glucosyltr/Glycosyltrsf_90"/>
</dbReference>
<keyword evidence="2" id="KW-0808">Transferase</keyword>
<dbReference type="InterPro" id="IPR006598">
    <property type="entry name" value="CAP10"/>
</dbReference>
<dbReference type="OrthoDB" id="541052at2759"/>
<keyword evidence="3" id="KW-0472">Membrane</keyword>
<dbReference type="GeneID" id="55987932"/>
<name>A0A7H8QIK2_TALRU</name>
<evidence type="ECO:0000256" key="2">
    <source>
        <dbReference type="ARBA" id="ARBA00022679"/>
    </source>
</evidence>
<feature type="transmembrane region" description="Helical" evidence="3">
    <location>
        <begin position="89"/>
        <end position="110"/>
    </location>
</feature>
<dbReference type="RefSeq" id="XP_035339520.1">
    <property type="nucleotide sequence ID" value="XM_035483627.1"/>
</dbReference>
<dbReference type="EMBL" id="CP055898">
    <property type="protein sequence ID" value="QKX53341.1"/>
    <property type="molecule type" value="Genomic_DNA"/>
</dbReference>
<accession>A0A7H8QIK2</accession>
<protein>
    <recommendedName>
        <fullName evidence="4">Glycosyl transferase CAP10 domain-containing protein</fullName>
    </recommendedName>
</protein>
<feature type="transmembrane region" description="Helical" evidence="3">
    <location>
        <begin position="62"/>
        <end position="84"/>
    </location>
</feature>
<evidence type="ECO:0000256" key="1">
    <source>
        <dbReference type="ARBA" id="ARBA00010118"/>
    </source>
</evidence>
<keyword evidence="3" id="KW-1133">Transmembrane helix</keyword>
<feature type="transmembrane region" description="Helical" evidence="3">
    <location>
        <begin position="116"/>
        <end position="138"/>
    </location>
</feature>
<dbReference type="GO" id="GO:0016740">
    <property type="term" value="F:transferase activity"/>
    <property type="evidence" value="ECO:0007669"/>
    <property type="project" value="UniProtKB-KW"/>
</dbReference>
<dbReference type="SMART" id="SM00672">
    <property type="entry name" value="CAP10"/>
    <property type="match status" value="1"/>
</dbReference>
<keyword evidence="6" id="KW-1185">Reference proteome</keyword>
<feature type="domain" description="Glycosyl transferase CAP10" evidence="4">
    <location>
        <begin position="427"/>
        <end position="737"/>
    </location>
</feature>
<dbReference type="Pfam" id="PF05686">
    <property type="entry name" value="Glyco_transf_90"/>
    <property type="match status" value="1"/>
</dbReference>
<gene>
    <name evidence="5" type="ORF">TRUGW13939_00419</name>
</gene>
<comment type="similarity">
    <text evidence="1">Belongs to the glycosyltransferase 90 family.</text>
</comment>
<keyword evidence="3" id="KW-0812">Transmembrane</keyword>
<organism evidence="5 6">
    <name type="scientific">Talaromyces rugulosus</name>
    <name type="common">Penicillium rugulosum</name>
    <dbReference type="NCBI Taxonomy" id="121627"/>
    <lineage>
        <taxon>Eukaryota</taxon>
        <taxon>Fungi</taxon>
        <taxon>Dikarya</taxon>
        <taxon>Ascomycota</taxon>
        <taxon>Pezizomycotina</taxon>
        <taxon>Eurotiomycetes</taxon>
        <taxon>Eurotiomycetidae</taxon>
        <taxon>Eurotiales</taxon>
        <taxon>Trichocomaceae</taxon>
        <taxon>Talaromyces</taxon>
        <taxon>Talaromyces sect. Islandici</taxon>
    </lineage>
</organism>
<sequence length="745" mass="85060">MHVVGTRISIVELFQRRGNDWGKSTLQLFGIILLGVVGVWLPVGFVVYLIRPGYFLFTALNYYHAVFTLATLLTITCITSLWLISRFGLLNISLLTSFLIICATLTRLLFSGAPLYAQPSVGKLTFSLLVLPIGGAMLLNVNKMSETESRFTLSTKTWVFRLLLVFCAGSLILTLMPRNQPQTLPIDILIQTGREQHEMYVNQAKVSNNLEEAVSEYKRRYNQYPPPGFDQWYDFATSRHSPVIDDFDQIYSDLAPFRAYPPHYWRRLTHELATDSFSDIGAIRIRNGSSRAQEGVKPTHAWMVHATMEMLDAFVKYLPDMDILLNLNDEPRVAIPQHAMSEMRSAAKPADFGNGEPPIKVWSADRESKWDPIEPVNMAPFSLFTDYAKSNIWDVANQICAPLSKARSERAWNRRDLCLDCLQPHSLEQFVSDWTLAADICHQPDLKNLHGFFTSPASWKTSQHLVPLFSQSSLPGFGDILFPSPWNYVDKVKYEPSTAHPDVPYLEKKNTLFWIGATSEGISINGEWKGMTRQRLMHLMNNNSATAVTVLMRSGADKGFKYHVVDGAAPREKLGLQADVYLSDVVRCDDCETQEQELGNPAKRISFQEHWKYRYLFDMDGAGFSGRFHAFLQSHSLPFKTGLFRQWYDPRLTPWHHFVPQDVRLHDVWSTLGYFSGITVQGGSKESTSVLMEAHEEEGAYIAEEGRDWAQKSLRKEDMEIYFFRLLLEWGRLTDDQRDQLGFDP</sequence>
<reference evidence="6" key="1">
    <citation type="submission" date="2020-06" db="EMBL/GenBank/DDBJ databases">
        <title>A chromosome-scale genome assembly of Talaromyces rugulosus W13939.</title>
        <authorList>
            <person name="Wang B."/>
            <person name="Guo L."/>
            <person name="Ye K."/>
            <person name="Wang L."/>
        </authorList>
    </citation>
    <scope>NUCLEOTIDE SEQUENCE [LARGE SCALE GENOMIC DNA]</scope>
    <source>
        <strain evidence="6">W13939</strain>
    </source>
</reference>
<dbReference type="KEGG" id="trg:TRUGW13939_00419"/>
<dbReference type="AlphaFoldDB" id="A0A7H8QIK2"/>
<dbReference type="Proteomes" id="UP000509510">
    <property type="component" value="Chromosome I"/>
</dbReference>
<evidence type="ECO:0000313" key="6">
    <source>
        <dbReference type="Proteomes" id="UP000509510"/>
    </source>
</evidence>